<dbReference type="HOGENOM" id="CLU_3282657_0_0_2"/>
<name>N0BL97_9EURY</name>
<accession>N0BL97</accession>
<dbReference type="KEGG" id="ast:Asulf_00966"/>
<gene>
    <name evidence="2" type="ORF">Asulf_00966</name>
</gene>
<evidence type="ECO:0000313" key="2">
    <source>
        <dbReference type="EMBL" id="AGK60970.1"/>
    </source>
</evidence>
<dbReference type="Proteomes" id="UP000013307">
    <property type="component" value="Chromosome"/>
</dbReference>
<dbReference type="GeneID" id="77093659"/>
<evidence type="ECO:0000256" key="1">
    <source>
        <dbReference type="SAM" id="Phobius"/>
    </source>
</evidence>
<keyword evidence="1" id="KW-0812">Transmembrane</keyword>
<organism evidence="2 3">
    <name type="scientific">Archaeoglobus sulfaticallidus PM70-1</name>
    <dbReference type="NCBI Taxonomy" id="387631"/>
    <lineage>
        <taxon>Archaea</taxon>
        <taxon>Methanobacteriati</taxon>
        <taxon>Methanobacteriota</taxon>
        <taxon>Archaeoglobi</taxon>
        <taxon>Archaeoglobales</taxon>
        <taxon>Archaeoglobaceae</taxon>
        <taxon>Archaeoglobus</taxon>
    </lineage>
</organism>
<evidence type="ECO:0000313" key="3">
    <source>
        <dbReference type="Proteomes" id="UP000013307"/>
    </source>
</evidence>
<proteinExistence type="predicted"/>
<dbReference type="STRING" id="387631.Asulf_00966"/>
<dbReference type="EMBL" id="CP005290">
    <property type="protein sequence ID" value="AGK60970.1"/>
    <property type="molecule type" value="Genomic_DNA"/>
</dbReference>
<keyword evidence="3" id="KW-1185">Reference proteome</keyword>
<reference evidence="2 3" key="1">
    <citation type="journal article" date="2013" name="Genome Announc.">
        <title>Complete Genome Sequence of the Thermophilic and Facultatively Chemolithoautotrophic Sulfate Reducer Archaeoglobus sulfaticallidus Strain PM70-1T.</title>
        <authorList>
            <person name="Stokke R."/>
            <person name="Hocking W.P."/>
            <person name="Steinsbu B.O."/>
            <person name="Steen I.H."/>
        </authorList>
    </citation>
    <scope>NUCLEOTIDE SEQUENCE [LARGE SCALE GENOMIC DNA]</scope>
    <source>
        <strain evidence="2">PM70-1</strain>
    </source>
</reference>
<sequence>MSDFEIFMLGSAFIASVLAYSYVQLTKYAEQWVRMWKLHR</sequence>
<keyword evidence="1" id="KW-0472">Membrane</keyword>
<dbReference type="AlphaFoldDB" id="N0BL97"/>
<protein>
    <submittedName>
        <fullName evidence="2">Uncharacterized protein</fullName>
    </submittedName>
</protein>
<dbReference type="RefSeq" id="WP_015590568.1">
    <property type="nucleotide sequence ID" value="NC_021169.1"/>
</dbReference>
<keyword evidence="1" id="KW-1133">Transmembrane helix</keyword>
<feature type="transmembrane region" description="Helical" evidence="1">
    <location>
        <begin position="6"/>
        <end position="25"/>
    </location>
</feature>